<evidence type="ECO:0000313" key="2">
    <source>
        <dbReference type="EMBL" id="GAG93947.1"/>
    </source>
</evidence>
<gene>
    <name evidence="2" type="ORF">S01H4_50752</name>
</gene>
<organism evidence="2">
    <name type="scientific">marine sediment metagenome</name>
    <dbReference type="NCBI Taxonomy" id="412755"/>
    <lineage>
        <taxon>unclassified sequences</taxon>
        <taxon>metagenomes</taxon>
        <taxon>ecological metagenomes</taxon>
    </lineage>
</organism>
<accession>X1CLU1</accession>
<protein>
    <recommendedName>
        <fullName evidence="1">HD-GYP domain-containing protein</fullName>
    </recommendedName>
</protein>
<reference evidence="2" key="1">
    <citation type="journal article" date="2014" name="Front. Microbiol.">
        <title>High frequency of phylogenetically diverse reductive dehalogenase-homologous genes in deep subseafloor sedimentary metagenomes.</title>
        <authorList>
            <person name="Kawai M."/>
            <person name="Futagami T."/>
            <person name="Toyoda A."/>
            <person name="Takaki Y."/>
            <person name="Nishi S."/>
            <person name="Hori S."/>
            <person name="Arai W."/>
            <person name="Tsubouchi T."/>
            <person name="Morono Y."/>
            <person name="Uchiyama I."/>
            <person name="Ito T."/>
            <person name="Fujiyama A."/>
            <person name="Inagaki F."/>
            <person name="Takami H."/>
        </authorList>
    </citation>
    <scope>NUCLEOTIDE SEQUENCE</scope>
    <source>
        <strain evidence="2">Expedition CK06-06</strain>
    </source>
</reference>
<dbReference type="PANTHER" id="PTHR43155">
    <property type="entry name" value="CYCLIC DI-GMP PHOSPHODIESTERASE PA4108-RELATED"/>
    <property type="match status" value="1"/>
</dbReference>
<dbReference type="EMBL" id="BART01028840">
    <property type="protein sequence ID" value="GAG93947.1"/>
    <property type="molecule type" value="Genomic_DNA"/>
</dbReference>
<proteinExistence type="predicted"/>
<dbReference type="AlphaFoldDB" id="X1CLU1"/>
<dbReference type="Gene3D" id="1.10.3210.10">
    <property type="entry name" value="Hypothetical protein af1432"/>
    <property type="match status" value="1"/>
</dbReference>
<dbReference type="InterPro" id="IPR003607">
    <property type="entry name" value="HD/PDEase_dom"/>
</dbReference>
<feature type="domain" description="HD-GYP" evidence="1">
    <location>
        <begin position="1"/>
        <end position="79"/>
    </location>
</feature>
<dbReference type="InterPro" id="IPR037522">
    <property type="entry name" value="HD_GYP_dom"/>
</dbReference>
<dbReference type="CDD" id="cd00077">
    <property type="entry name" value="HDc"/>
    <property type="match status" value="1"/>
</dbReference>
<comment type="caution">
    <text evidence="2">The sequence shown here is derived from an EMBL/GenBank/DDBJ whole genome shotgun (WGS) entry which is preliminary data.</text>
</comment>
<dbReference type="PROSITE" id="PS51832">
    <property type="entry name" value="HD_GYP"/>
    <property type="match status" value="1"/>
</dbReference>
<dbReference type="SUPFAM" id="SSF109604">
    <property type="entry name" value="HD-domain/PDEase-like"/>
    <property type="match status" value="1"/>
</dbReference>
<name>X1CLU1_9ZZZZ</name>
<evidence type="ECO:0000259" key="1">
    <source>
        <dbReference type="PROSITE" id="PS51832"/>
    </source>
</evidence>
<dbReference type="PANTHER" id="PTHR43155:SF2">
    <property type="entry name" value="CYCLIC DI-GMP PHOSPHODIESTERASE PA4108"/>
    <property type="match status" value="1"/>
</dbReference>
<sequence length="79" mass="8803">MDGSGYLQGLKGDKILLEAKIIGTADVVEAMSSHRPYRPSLGIDKALEEISQNRGILYDPEIVDVCLKLFKEKSFKFES</sequence>
<dbReference type="Pfam" id="PF13487">
    <property type="entry name" value="HD_5"/>
    <property type="match status" value="1"/>
</dbReference>